<dbReference type="OrthoDB" id="276744at2759"/>
<evidence type="ECO:0000313" key="2">
    <source>
        <dbReference type="Proteomes" id="UP000233556"/>
    </source>
</evidence>
<evidence type="ECO:0000313" key="1">
    <source>
        <dbReference type="EMBL" id="PKU30394.1"/>
    </source>
</evidence>
<name>A0A2I0T9C8_LIMLA</name>
<dbReference type="Proteomes" id="UP000233556">
    <property type="component" value="Unassembled WGS sequence"/>
</dbReference>
<keyword evidence="2" id="KW-1185">Reference proteome</keyword>
<organism evidence="1 2">
    <name type="scientific">Limosa lapponica baueri</name>
    <dbReference type="NCBI Taxonomy" id="1758121"/>
    <lineage>
        <taxon>Eukaryota</taxon>
        <taxon>Metazoa</taxon>
        <taxon>Chordata</taxon>
        <taxon>Craniata</taxon>
        <taxon>Vertebrata</taxon>
        <taxon>Euteleostomi</taxon>
        <taxon>Archelosauria</taxon>
        <taxon>Archosauria</taxon>
        <taxon>Dinosauria</taxon>
        <taxon>Saurischia</taxon>
        <taxon>Theropoda</taxon>
        <taxon>Coelurosauria</taxon>
        <taxon>Aves</taxon>
        <taxon>Neognathae</taxon>
        <taxon>Neoaves</taxon>
        <taxon>Charadriiformes</taxon>
        <taxon>Scolopacidae</taxon>
        <taxon>Limosa</taxon>
    </lineage>
</organism>
<dbReference type="EMBL" id="KZ514780">
    <property type="protein sequence ID" value="PKU30394.1"/>
    <property type="molecule type" value="Genomic_DNA"/>
</dbReference>
<gene>
    <name evidence="1" type="ORF">llap_19301</name>
</gene>
<dbReference type="AlphaFoldDB" id="A0A2I0T9C8"/>
<reference evidence="2" key="1">
    <citation type="submission" date="2017-11" db="EMBL/GenBank/DDBJ databases">
        <authorList>
            <person name="Lima N.C."/>
            <person name="Parody-Merino A.M."/>
            <person name="Battley P.F."/>
            <person name="Fidler A.E."/>
            <person name="Prosdocimi F."/>
        </authorList>
    </citation>
    <scope>NUCLEOTIDE SEQUENCE [LARGE SCALE GENOMIC DNA]</scope>
</reference>
<reference evidence="2" key="2">
    <citation type="submission" date="2017-12" db="EMBL/GenBank/DDBJ databases">
        <title>Genome sequence of the Bar-tailed Godwit (Limosa lapponica baueri).</title>
        <authorList>
            <person name="Lima N.C.B."/>
            <person name="Parody-Merino A.M."/>
            <person name="Battley P.F."/>
            <person name="Fidler A.E."/>
            <person name="Prosdocimi F."/>
        </authorList>
    </citation>
    <scope>NUCLEOTIDE SEQUENCE [LARGE SCALE GENOMIC DNA]</scope>
</reference>
<sequence>MWGLSHGRQSFMTFSSVGPSHELQFFRNCSSMGPFHRMQSFRKHPLAPSVLCVQFVAPRFKKYVKVLECIQRKATKLVKGLEDMSFEEQLRTLGLSSLEKRRLRDDLIALYIFLRWGSGEGGTDLFSLVSCDRTCGNGSKLHQGKFRLDIRKQFFTERVVKHWKRFPREVVDAPSLSVFKRHLDNALNNIL</sequence>
<accession>A0A2I0T9C8</accession>
<proteinExistence type="predicted"/>
<protein>
    <submittedName>
        <fullName evidence="1">Uncharacterized protein</fullName>
    </submittedName>
</protein>